<name>A0ABT9G0D0_LEPDI</name>
<evidence type="ECO:0000256" key="9">
    <source>
        <dbReference type="ARBA" id="ARBA00023204"/>
    </source>
</evidence>
<accession>A0ABT9G0D0</accession>
<dbReference type="EMBL" id="JAUZEE010000001">
    <property type="protein sequence ID" value="MDP4299658.1"/>
    <property type="molecule type" value="Genomic_DNA"/>
</dbReference>
<keyword evidence="1 10" id="KW-0540">Nuclease</keyword>
<evidence type="ECO:0000256" key="1">
    <source>
        <dbReference type="ARBA" id="ARBA00022722"/>
    </source>
</evidence>
<keyword evidence="14" id="KW-1185">Reference proteome</keyword>
<dbReference type="InterPro" id="IPR027417">
    <property type="entry name" value="P-loop_NTPase"/>
</dbReference>
<dbReference type="Gene3D" id="3.40.50.10930">
    <property type="match status" value="1"/>
</dbReference>
<dbReference type="Pfam" id="PF04257">
    <property type="entry name" value="Exonuc_V_gamma"/>
    <property type="match status" value="1"/>
</dbReference>
<dbReference type="HAMAP" id="MF_01486">
    <property type="entry name" value="RecC"/>
    <property type="match status" value="1"/>
</dbReference>
<keyword evidence="5 10" id="KW-0347">Helicase</keyword>
<evidence type="ECO:0000259" key="12">
    <source>
        <dbReference type="Pfam" id="PF17946"/>
    </source>
</evidence>
<dbReference type="Gene3D" id="1.10.10.160">
    <property type="match status" value="1"/>
</dbReference>
<evidence type="ECO:0000256" key="10">
    <source>
        <dbReference type="HAMAP-Rule" id="MF_01486"/>
    </source>
</evidence>
<evidence type="ECO:0000256" key="8">
    <source>
        <dbReference type="ARBA" id="ARBA00023125"/>
    </source>
</evidence>
<dbReference type="PANTHER" id="PTHR30591">
    <property type="entry name" value="RECBCD ENZYME SUBUNIT RECC"/>
    <property type="match status" value="1"/>
</dbReference>
<evidence type="ECO:0000256" key="5">
    <source>
        <dbReference type="ARBA" id="ARBA00022806"/>
    </source>
</evidence>
<evidence type="ECO:0000256" key="3">
    <source>
        <dbReference type="ARBA" id="ARBA00022763"/>
    </source>
</evidence>
<feature type="compositionally biased region" description="Acidic residues" evidence="11">
    <location>
        <begin position="1301"/>
        <end position="1317"/>
    </location>
</feature>
<evidence type="ECO:0000256" key="6">
    <source>
        <dbReference type="ARBA" id="ARBA00022839"/>
    </source>
</evidence>
<keyword evidence="9 10" id="KW-0234">DNA repair</keyword>
<dbReference type="InterPro" id="IPR041500">
    <property type="entry name" value="RecC_C"/>
</dbReference>
<proteinExistence type="inferred from homology"/>
<evidence type="ECO:0000256" key="11">
    <source>
        <dbReference type="SAM" id="MobiDB-lite"/>
    </source>
</evidence>
<feature type="region of interest" description="Disordered" evidence="11">
    <location>
        <begin position="1296"/>
        <end position="1317"/>
    </location>
</feature>
<protein>
    <recommendedName>
        <fullName evidence="10">RecBCD enzyme subunit RecC</fullName>
    </recommendedName>
    <alternativeName>
        <fullName evidence="10">Exonuclease V subunit RecC</fullName>
        <shortName evidence="10">ExoV subunit RecC</shortName>
    </alternativeName>
    <alternativeName>
        <fullName evidence="10">Helicase/nuclease RecBCD subunit RecC</fullName>
    </alternativeName>
</protein>
<dbReference type="InterPro" id="IPR013986">
    <property type="entry name" value="DExx_box_DNA_helicase_dom_sf"/>
</dbReference>
<evidence type="ECO:0000256" key="7">
    <source>
        <dbReference type="ARBA" id="ARBA00022840"/>
    </source>
</evidence>
<keyword evidence="3 10" id="KW-0227">DNA damage</keyword>
<dbReference type="SUPFAM" id="SSF52980">
    <property type="entry name" value="Restriction endonuclease-like"/>
    <property type="match status" value="1"/>
</dbReference>
<feature type="domain" description="RecC C-terminal" evidence="12">
    <location>
        <begin position="907"/>
        <end position="1206"/>
    </location>
</feature>
<sequence>MPRSDDAAPIAPGLLVLQGNRLEDLLAVLLDWLARTPLAPLEEEVLLVQSNGIAEWLKMRLAQARGICAATRVELPARFLWRSYRAMLGRDGAPARSPLDEGPMAWRLMRLLPGLLDDRRMAPLAQFLAGPVGLPDEGRTPDLARRLQLARHLADLIDQYQVYRADWLADWAEGLDQLRDAEGRARELPADQAWQPALWRALIDDVRARSGSAEGDPAQADARDVLASIRPAVHRRFVAALAEGCEPRRPLPRRVVLFGHSHLPGQTLDALAALASRSQVILAVPNPCRYHWADLIDGRELLRASHRRLPHRGGVDLGAISLADAHAQGHPLLAGWGRQGRDFLRLLDDFEERLGAHEADALRSQLPRVDVFDDAPGTTLLERVQARIRDAVPLPEHAALEAGAPLPADDRSLAFVRCHSALRELEVLHDQLLGRLAEAGGTLAPRDIVVMVPDIEATAPLVHAVFGAVPTGDPRHIPYEIADLRPRGRHPMLLALEWLLRITEQRCTASELRELMEVAPLARRFGLDDEDREVLARWLDGAGVRWGLDVEHRASLDLQACGEANTWAFGLRRMLLGYASGDLALDPPVAVAGSAPTGEDRGEGDAAPSVQPPGQPWHDIAPYPEVAGLAARAAGALDALVDTLRRWWRCAREPATPVDWVQRARLLLADVMSAHDDGERELVDALHEALARWLHDCEEAGFDQPVPLAVLREAWLSGVAEPGLRSRFLAGGVTVCTLMPMRAIPFQVVALLGMNEGDYPRRAPRADFDLMGLPGQRRPGDRARRDDDRMLMLEALLSARRHLIVSWVGRSVRDQSAQPPSVLVGQLRDYIAAGWGEARLAAITTEHPLQPFSRAYFEAVDDGPGRPPRLSTHALEWRAVHEHRLDEDLPAPIERGATTAAVPATLKVDQKRLLAFLRNPARDHLAERLGIRLEDLADAARLGCGDDEPMTLDGLQEQRMLSLLIEHASRPGAAAGDRAAGVDVPEGEGGGESGGEGIAAISPAEREALLDALHAGAADLQRQGLLPLAGLGQRWQRRFVDTSLPLLAAWRRELLALPRRLPPLALHQRCFQAAPAATVEFSDWLDGLREPAVAGVDPAAPADAANADGASVPVWLDRHASKLIQSATPKAVIPRPDKLMPAWLALIAAQAGGQPLRAVLIGRDARIEMDPPPRDIAEVALQGLLRFWAQARHTPLPLAMRAGLAGCRKAIEKAKLDGLPWDDEVWDAVVRTYDGNGSRLGLRAEREDPSLARLYPDAEALLADPVAFQLAAEALLMPLLRWSRDTTRVRIAALPRLQSADPDDADPADDEAEDADD</sequence>
<dbReference type="PANTHER" id="PTHR30591:SF1">
    <property type="entry name" value="RECBCD ENZYME SUBUNIT RECC"/>
    <property type="match status" value="1"/>
</dbReference>
<organism evidence="13 14">
    <name type="scientific">Leptothrix discophora</name>
    <dbReference type="NCBI Taxonomy" id="89"/>
    <lineage>
        <taxon>Bacteria</taxon>
        <taxon>Pseudomonadati</taxon>
        <taxon>Pseudomonadota</taxon>
        <taxon>Betaproteobacteria</taxon>
        <taxon>Burkholderiales</taxon>
        <taxon>Sphaerotilaceae</taxon>
        <taxon>Leptothrix</taxon>
    </lineage>
</organism>
<keyword evidence="4 10" id="KW-0378">Hydrolase</keyword>
<evidence type="ECO:0000256" key="2">
    <source>
        <dbReference type="ARBA" id="ARBA00022741"/>
    </source>
</evidence>
<evidence type="ECO:0000256" key="4">
    <source>
        <dbReference type="ARBA" id="ARBA00022801"/>
    </source>
</evidence>
<comment type="subunit">
    <text evidence="10">Heterotrimer of RecB, RecC and RecD. All subunits contribute to DNA-binding.</text>
</comment>
<keyword evidence="8 10" id="KW-0238">DNA-binding</keyword>
<dbReference type="RefSeq" id="WP_305748191.1">
    <property type="nucleotide sequence ID" value="NZ_JAUZEE010000001.1"/>
</dbReference>
<dbReference type="Pfam" id="PF17946">
    <property type="entry name" value="RecC_C"/>
    <property type="match status" value="1"/>
</dbReference>
<evidence type="ECO:0000313" key="14">
    <source>
        <dbReference type="Proteomes" id="UP001235760"/>
    </source>
</evidence>
<gene>
    <name evidence="10" type="primary">recC</name>
    <name evidence="13" type="ORF">Q8X39_03350</name>
</gene>
<dbReference type="InterPro" id="IPR006697">
    <property type="entry name" value="RecC"/>
</dbReference>
<keyword evidence="6 10" id="KW-0269">Exonuclease</keyword>
<comment type="function">
    <text evidence="10">A helicase/nuclease that prepares dsDNA breaks (DSB) for recombinational DNA repair. Binds to DSBs and unwinds DNA via a highly rapid and processive ATP-dependent bidirectional helicase activity. Unwinds dsDNA until it encounters a Chi (crossover hotspot instigator) sequence from the 3' direction. Cuts ssDNA a few nucleotides 3' to the Chi site. The properties and activities of the enzyme are changed at Chi. The Chi-altered holoenzyme produces a long 3'-ssDNA overhang and facilitates RecA-binding to the ssDNA for homologous DNA recombination and repair. Holoenzyme degrades any linearized DNA that is unable to undergo homologous recombination. In the holoenzyme this subunit recognizes the wild-type Chi sequence, and when added to isolated RecB increases its ATP-dependent helicase processivity.</text>
</comment>
<comment type="miscellaneous">
    <text evidence="10">In the RecBCD complex, RecB has a slow 3'-5' helicase, an exonuclease activity and loads RecA onto ssDNA, RecD has a fast 5'-3' helicase activity, while RecC stimulates the ATPase and processivity of the RecB helicase and contributes to recognition of the Chi site.</text>
</comment>
<keyword evidence="7 10" id="KW-0067">ATP-binding</keyword>
<comment type="similarity">
    <text evidence="10">Belongs to the RecC family.</text>
</comment>
<reference evidence="13 14" key="1">
    <citation type="submission" date="2023-08" db="EMBL/GenBank/DDBJ databases">
        <authorList>
            <person name="Roldan D.M."/>
            <person name="Menes R.J."/>
        </authorList>
    </citation>
    <scope>NUCLEOTIDE SEQUENCE [LARGE SCALE GENOMIC DNA]</scope>
    <source>
        <strain evidence="13 14">CCM 2812</strain>
    </source>
</reference>
<dbReference type="InterPro" id="IPR011335">
    <property type="entry name" value="Restrct_endonuc-II-like"/>
</dbReference>
<dbReference type="SUPFAM" id="SSF52540">
    <property type="entry name" value="P-loop containing nucleoside triphosphate hydrolases"/>
    <property type="match status" value="2"/>
</dbReference>
<dbReference type="GO" id="GO:0008854">
    <property type="term" value="F:exodeoxyribonuclease V activity"/>
    <property type="evidence" value="ECO:0007669"/>
    <property type="project" value="UniProtKB-EC"/>
</dbReference>
<keyword evidence="2 10" id="KW-0547">Nucleotide-binding</keyword>
<dbReference type="Proteomes" id="UP001235760">
    <property type="component" value="Unassembled WGS sequence"/>
</dbReference>
<feature type="region of interest" description="Disordered" evidence="11">
    <location>
        <begin position="591"/>
        <end position="615"/>
    </location>
</feature>
<dbReference type="Gene3D" id="3.40.50.300">
    <property type="entry name" value="P-loop containing nucleotide triphosphate hydrolases"/>
    <property type="match status" value="2"/>
</dbReference>
<comment type="caution">
    <text evidence="13">The sequence shown here is derived from an EMBL/GenBank/DDBJ whole genome shotgun (WGS) entry which is preliminary data.</text>
</comment>
<evidence type="ECO:0000313" key="13">
    <source>
        <dbReference type="EMBL" id="MDP4299658.1"/>
    </source>
</evidence>